<dbReference type="CDD" id="cd00657">
    <property type="entry name" value="Ferritin_like"/>
    <property type="match status" value="1"/>
</dbReference>
<keyword evidence="3" id="KW-1185">Reference proteome</keyword>
<dbReference type="EMBL" id="BONJ01000036">
    <property type="protein sequence ID" value="GIG17924.1"/>
    <property type="molecule type" value="Genomic_DNA"/>
</dbReference>
<sequence>MSERIIAATDGTSDRGAKLVERLQAALGAEHSAIFAYARFGVLLDKAGQAQARTGEEAHRTRRDALLVQLADLKATAPVAQAGYALPFPVATRADALKLAAYIEDGVAATWRAALADAEGEVRRQILLAYTDAAVRGTRWRKLAAVTPATVSYPGRKTQ</sequence>
<dbReference type="Proteomes" id="UP000660339">
    <property type="component" value="Unassembled WGS sequence"/>
</dbReference>
<dbReference type="InterPro" id="IPR029447">
    <property type="entry name" value="DUF4439"/>
</dbReference>
<dbReference type="Gene3D" id="1.20.1260.10">
    <property type="match status" value="1"/>
</dbReference>
<dbReference type="InterPro" id="IPR012347">
    <property type="entry name" value="Ferritin-like"/>
</dbReference>
<dbReference type="RefSeq" id="WP_166386887.1">
    <property type="nucleotide sequence ID" value="NZ_BAAATT010000009.1"/>
</dbReference>
<feature type="domain" description="DUF4439" evidence="1">
    <location>
        <begin position="23"/>
        <end position="157"/>
    </location>
</feature>
<protein>
    <recommendedName>
        <fullName evidence="1">DUF4439 domain-containing protein</fullName>
    </recommendedName>
</protein>
<organism evidence="2 3">
    <name type="scientific">Catellatospora methionotrophica</name>
    <dbReference type="NCBI Taxonomy" id="121620"/>
    <lineage>
        <taxon>Bacteria</taxon>
        <taxon>Bacillati</taxon>
        <taxon>Actinomycetota</taxon>
        <taxon>Actinomycetes</taxon>
        <taxon>Micromonosporales</taxon>
        <taxon>Micromonosporaceae</taxon>
        <taxon>Catellatospora</taxon>
    </lineage>
</organism>
<dbReference type="InterPro" id="IPR009078">
    <property type="entry name" value="Ferritin-like_SF"/>
</dbReference>
<comment type="caution">
    <text evidence="2">The sequence shown here is derived from an EMBL/GenBank/DDBJ whole genome shotgun (WGS) entry which is preliminary data.</text>
</comment>
<reference evidence="2" key="1">
    <citation type="submission" date="2021-01" db="EMBL/GenBank/DDBJ databases">
        <title>Whole genome shotgun sequence of Catellatospora methionotrophica NBRC 14553.</title>
        <authorList>
            <person name="Komaki H."/>
            <person name="Tamura T."/>
        </authorList>
    </citation>
    <scope>NUCLEOTIDE SEQUENCE</scope>
    <source>
        <strain evidence="2">NBRC 14553</strain>
    </source>
</reference>
<accession>A0A8J3LFP2</accession>
<gene>
    <name evidence="2" type="ORF">Cme02nite_62560</name>
</gene>
<name>A0A8J3LFP2_9ACTN</name>
<dbReference type="Pfam" id="PF14530">
    <property type="entry name" value="DUF4439"/>
    <property type="match status" value="1"/>
</dbReference>
<evidence type="ECO:0000259" key="1">
    <source>
        <dbReference type="Pfam" id="PF14530"/>
    </source>
</evidence>
<dbReference type="AlphaFoldDB" id="A0A8J3LFP2"/>
<evidence type="ECO:0000313" key="3">
    <source>
        <dbReference type="Proteomes" id="UP000660339"/>
    </source>
</evidence>
<proteinExistence type="predicted"/>
<evidence type="ECO:0000313" key="2">
    <source>
        <dbReference type="EMBL" id="GIG17924.1"/>
    </source>
</evidence>
<dbReference type="SUPFAM" id="SSF47240">
    <property type="entry name" value="Ferritin-like"/>
    <property type="match status" value="1"/>
</dbReference>